<dbReference type="InterPro" id="IPR010998">
    <property type="entry name" value="Integrase_recombinase_N"/>
</dbReference>
<evidence type="ECO:0000313" key="5">
    <source>
        <dbReference type="Proteomes" id="UP000294593"/>
    </source>
</evidence>
<dbReference type="Gene3D" id="1.10.443.10">
    <property type="entry name" value="Intergrase catalytic core"/>
    <property type="match status" value="1"/>
</dbReference>
<dbReference type="InterPro" id="IPR011010">
    <property type="entry name" value="DNA_brk_join_enz"/>
</dbReference>
<protein>
    <submittedName>
        <fullName evidence="4">Phage integrase family protein</fullName>
    </submittedName>
</protein>
<dbReference type="GO" id="GO:0006310">
    <property type="term" value="P:DNA recombination"/>
    <property type="evidence" value="ECO:0007669"/>
    <property type="project" value="UniProtKB-KW"/>
</dbReference>
<name>A0A4R6RC96_9BURK</name>
<dbReference type="RefSeq" id="WP_208110742.1">
    <property type="nucleotide sequence ID" value="NZ_SNXW01000004.1"/>
</dbReference>
<evidence type="ECO:0000313" key="4">
    <source>
        <dbReference type="EMBL" id="TDP83770.1"/>
    </source>
</evidence>
<keyword evidence="2" id="KW-0233">DNA recombination</keyword>
<dbReference type="InterPro" id="IPR013762">
    <property type="entry name" value="Integrase-like_cat_sf"/>
</dbReference>
<reference evidence="4 5" key="1">
    <citation type="submission" date="2019-03" db="EMBL/GenBank/DDBJ databases">
        <title>Genomic Encyclopedia of Type Strains, Phase IV (KMG-IV): sequencing the most valuable type-strain genomes for metagenomic binning, comparative biology and taxonomic classification.</title>
        <authorList>
            <person name="Goeker M."/>
        </authorList>
    </citation>
    <scope>NUCLEOTIDE SEQUENCE [LARGE SCALE GENOMIC DNA]</scope>
    <source>
        <strain evidence="4 5">DSM 11901</strain>
    </source>
</reference>
<proteinExistence type="predicted"/>
<dbReference type="EMBL" id="SNXW01000004">
    <property type="protein sequence ID" value="TDP83770.1"/>
    <property type="molecule type" value="Genomic_DNA"/>
</dbReference>
<comment type="caution">
    <text evidence="4">The sequence shown here is derived from an EMBL/GenBank/DDBJ whole genome shotgun (WGS) entry which is preliminary data.</text>
</comment>
<keyword evidence="5" id="KW-1185">Reference proteome</keyword>
<sequence>MDLPPRMLRRRKKFKSGKIWESFYYNGRDDDGKRIEIPLGSDLNEAKRKWAELECKPAPTETGTLNYIFKKYETEVIPTKAPRTQIDNQWCLKQLKPVFSNTHIDSVTPQHIAIYRDKRTAKVRANREIALFSHIFNLAREWGYTTKENPCRGIRKNREKPRDFYVDAEVWNAVYKVAPVELKDAMDLAYLTGQRPADVLKMSLVDIKDNALEVRQNKTSKYLRILLKKEDGTNTELGDVIERIKARPRKVKSLHLLATPAGTPLNKPTLRIRFDKARDDAATKVLQEASDESRVDAEVLATRIRQFQFRDIRPKAASDIADLAAASALLGHTEQELTRKVYVRKGATVKPTR</sequence>
<dbReference type="GO" id="GO:0003677">
    <property type="term" value="F:DNA binding"/>
    <property type="evidence" value="ECO:0007669"/>
    <property type="project" value="UniProtKB-KW"/>
</dbReference>
<evidence type="ECO:0000256" key="2">
    <source>
        <dbReference type="ARBA" id="ARBA00023172"/>
    </source>
</evidence>
<dbReference type="Pfam" id="PF00589">
    <property type="entry name" value="Phage_integrase"/>
    <property type="match status" value="1"/>
</dbReference>
<dbReference type="SUPFAM" id="SSF56349">
    <property type="entry name" value="DNA breaking-rejoining enzymes"/>
    <property type="match status" value="1"/>
</dbReference>
<dbReference type="AlphaFoldDB" id="A0A4R6RC96"/>
<dbReference type="Gene3D" id="1.10.150.130">
    <property type="match status" value="1"/>
</dbReference>
<dbReference type="Proteomes" id="UP000294593">
    <property type="component" value="Unassembled WGS sequence"/>
</dbReference>
<gene>
    <name evidence="4" type="ORF">EV672_104151</name>
</gene>
<accession>A0A4R6RC96</accession>
<feature type="domain" description="Tyr recombinase" evidence="3">
    <location>
        <begin position="177"/>
        <end position="345"/>
    </location>
</feature>
<evidence type="ECO:0000259" key="3">
    <source>
        <dbReference type="Pfam" id="PF00589"/>
    </source>
</evidence>
<dbReference type="GO" id="GO:0015074">
    <property type="term" value="P:DNA integration"/>
    <property type="evidence" value="ECO:0007669"/>
    <property type="project" value="InterPro"/>
</dbReference>
<evidence type="ECO:0000256" key="1">
    <source>
        <dbReference type="ARBA" id="ARBA00023125"/>
    </source>
</evidence>
<organism evidence="4 5">
    <name type="scientific">Aquabacterium commune</name>
    <dbReference type="NCBI Taxonomy" id="70586"/>
    <lineage>
        <taxon>Bacteria</taxon>
        <taxon>Pseudomonadati</taxon>
        <taxon>Pseudomonadota</taxon>
        <taxon>Betaproteobacteria</taxon>
        <taxon>Burkholderiales</taxon>
        <taxon>Aquabacterium</taxon>
    </lineage>
</organism>
<keyword evidence="1" id="KW-0238">DNA-binding</keyword>
<dbReference type="InterPro" id="IPR002104">
    <property type="entry name" value="Integrase_catalytic"/>
</dbReference>